<feature type="region of interest" description="Disordered" evidence="13">
    <location>
        <begin position="666"/>
        <end position="686"/>
    </location>
</feature>
<feature type="transmembrane region" description="Helical" evidence="14">
    <location>
        <begin position="1166"/>
        <end position="1189"/>
    </location>
</feature>
<dbReference type="InterPro" id="IPR056521">
    <property type="entry name" value="MARCHF6-like_C"/>
</dbReference>
<evidence type="ECO:0000256" key="7">
    <source>
        <dbReference type="ARBA" id="ARBA00022723"/>
    </source>
</evidence>
<comment type="caution">
    <text evidence="16">The sequence shown here is derived from an EMBL/GenBank/DDBJ whole genome shotgun (WGS) entry which is preliminary data.</text>
</comment>
<dbReference type="PANTHER" id="PTHR13145">
    <property type="entry name" value="SSM4 PROTEIN"/>
    <property type="match status" value="1"/>
</dbReference>
<dbReference type="FunFam" id="3.30.40.10:FF:000287">
    <property type="entry name" value="RING finger membrane protein"/>
    <property type="match status" value="1"/>
</dbReference>
<dbReference type="GO" id="GO:0061630">
    <property type="term" value="F:ubiquitin protein ligase activity"/>
    <property type="evidence" value="ECO:0007669"/>
    <property type="project" value="UniProtKB-EC"/>
</dbReference>
<keyword evidence="10" id="KW-0862">Zinc</keyword>
<dbReference type="InterPro" id="IPR011016">
    <property type="entry name" value="Znf_RING-CH"/>
</dbReference>
<evidence type="ECO:0000256" key="8">
    <source>
        <dbReference type="ARBA" id="ARBA00022771"/>
    </source>
</evidence>
<proteinExistence type="predicted"/>
<evidence type="ECO:0000256" key="10">
    <source>
        <dbReference type="ARBA" id="ARBA00022833"/>
    </source>
</evidence>
<feature type="transmembrane region" description="Helical" evidence="14">
    <location>
        <begin position="1593"/>
        <end position="1614"/>
    </location>
</feature>
<dbReference type="PROSITE" id="PS51292">
    <property type="entry name" value="ZF_RING_CH"/>
    <property type="match status" value="1"/>
</dbReference>
<evidence type="ECO:0000256" key="14">
    <source>
        <dbReference type="SAM" id="Phobius"/>
    </source>
</evidence>
<dbReference type="OrthoDB" id="1108038at2759"/>
<name>A0A2B7YSN3_POLH7</name>
<feature type="domain" description="RING-CH-type" evidence="15">
    <location>
        <begin position="35"/>
        <end position="96"/>
    </location>
</feature>
<evidence type="ECO:0000259" key="15">
    <source>
        <dbReference type="PROSITE" id="PS51292"/>
    </source>
</evidence>
<sequence>MDLNRVATSFERRRSVSQPDIMNDPAFDTNAGKGKHADEPDTCRICRGEGSAAEPLFYPCKCSGSIKFVHQDCLMEWLSHSQKKHCELCKTPFKFTKLYDPNMPQQLPAPVFLKQLAIHGARSLLTWFRFVFVTFVWLGWLPWSMRAVWRGLFWLADGRWPTSEAYFKQALVAGNQTLEQLAMQGTSPVTNLLSSNLEATSTAAENISSALSELWPAAGALVNMTAGQPLIYSVAKRLLLNTLSSSSPSSMDASNSTIANSTAQVTRRLRQPSWLSDVSFLTSLTPYSTLNNILIDTLEGQIITLAVVIAFILVFLIREWVVQQQPALNVADDQDAMRLGPDGELNRPDEPRDEEDVELQDPEPLEEAEVDEAPPNDEEPTPSTTDSRPSTPQNTALFEPFGGVESLHPTRLSHSDNLRQHQFGIPREEDHDVANTDVIDETAAGQDPNVAAAPAARLDAFKDLWARGRGNPTEILAIIEQEGRQDELAWIVSAMRRLELAARRTEPDELATRGPLRYHADYTSVERLRGDEYAGPSTPHSFLTNDAPRNEGAPGVQDPSDPDLSSFSVRFGDPNSGSDLATRSFSPSLLNLERFPSTENFRPEPPRPSRPENELGGLEDTTEAATLGQLRFRRHMEAQAREIIQARMAAEEPPAVPILQEQPSIHVEQPESSAPPPPTDPIHPPMSIFELVTDWLWGDVPPLPPSPVENPAVGVAGLENEGGADQQQANGAAPPNAPADPNDPDAVDDADDLEGIMELIGMQGPIFGLLQNAVFSALLISFTVTVGIWLPYLWGKIALVLMTNPVRLFVRVPFAVLSVFADITVDIVFGSVAYAVYCVNVLLRSLLAHMATFMPALGKLSGPNVITAASLSLMDGSSQRLRRIVGSLFTFHESDLPMFSVLAHQALKMHQARLGMVFQHVFGVARAVVYDFPLLLLEQGGLQKIFSSIMAVQPRDILSTIIDTAQTIFNSVLILLGRGNLASLKAAGGNHKATFPLDYDLSHWDTKDRIIAILVGYCFASLIGVLYLKISTMISGRTPEQRVDGPIAEILQQAGGVMKVIVIIGIEMIVFPLYCGILLDLALMPIFENATLASRTAFMFESPFTSLFVHWFIGTCYMFHFALFVSMCRKIMRSGVLYFIRDPDDPTFHPVRDVLERSITTQLRKIAFSALVYGGLVMVCLGGVVWGLSFAFKGVLPIHWSSNEPVLEFPVDLLFYNFVMPLAIRSIRPSDGLNNMYDWWFHKCARILRLTNFLFGERKQDEEGHSLYRTWRDVVLRYKETGDEHVSDEDGKEPANKEESPASFTPDGRFVRTPASDQVRIPKEGQVFLEVTEDNKRVDGKPDRDDGLHGRKNEMFATVYIPPKFKTRIAAFIFLIWAFAGATGVGSTIVPLVIGRRMIASFFPNHVRMNDLYALSAGIYTVGALIYAVVYSRRILGSVRSYLQSYSISPKQAVIEATLHILQLVYISMVFALLLPTLFALVTELYLLVPLHTYLNGDQEHMIHFVQDWTLGVLYVRMTLRLILWYSDSRPALALNAILRNGWLRPDVKLATRAFVVPATVLTLVALLGPLPIGVFLNGTFFRGSTAAMHSQVYRYCYPGFLVALFGVWALYSLRQQIGVWHGRVRDDVYLIGERLHNFGEKRRRDVGAARRMITS</sequence>
<evidence type="ECO:0000256" key="9">
    <source>
        <dbReference type="ARBA" id="ARBA00022786"/>
    </source>
</evidence>
<feature type="compositionally biased region" description="Basic and acidic residues" evidence="13">
    <location>
        <begin position="601"/>
        <end position="613"/>
    </location>
</feature>
<accession>A0A2B7YSN3</accession>
<evidence type="ECO:0000256" key="2">
    <source>
        <dbReference type="ARBA" id="ARBA00004141"/>
    </source>
</evidence>
<feature type="transmembrane region" description="Helical" evidence="14">
    <location>
        <begin position="773"/>
        <end position="794"/>
    </location>
</feature>
<dbReference type="SUPFAM" id="SSF57850">
    <property type="entry name" value="RING/U-box"/>
    <property type="match status" value="1"/>
</dbReference>
<dbReference type="Pfam" id="PF25417">
    <property type="entry name" value="DUF7889"/>
    <property type="match status" value="1"/>
</dbReference>
<feature type="transmembrane region" description="Helical" evidence="14">
    <location>
        <begin position="1412"/>
        <end position="1431"/>
    </location>
</feature>
<dbReference type="Pfam" id="PF12906">
    <property type="entry name" value="RINGv"/>
    <property type="match status" value="1"/>
</dbReference>
<keyword evidence="9" id="KW-0833">Ubl conjugation pathway</keyword>
<keyword evidence="6 14" id="KW-0812">Transmembrane</keyword>
<keyword evidence="17" id="KW-1185">Reference proteome</keyword>
<evidence type="ECO:0000256" key="6">
    <source>
        <dbReference type="ARBA" id="ARBA00022692"/>
    </source>
</evidence>
<feature type="transmembrane region" description="Helical" evidence="14">
    <location>
        <begin position="814"/>
        <end position="843"/>
    </location>
</feature>
<feature type="compositionally biased region" description="Low complexity" evidence="13">
    <location>
        <begin position="723"/>
        <end position="734"/>
    </location>
</feature>
<feature type="transmembrane region" description="Helical" evidence="14">
    <location>
        <begin position="1464"/>
        <end position="1489"/>
    </location>
</feature>
<evidence type="ECO:0000256" key="4">
    <source>
        <dbReference type="ARBA" id="ARBA00012483"/>
    </source>
</evidence>
<feature type="transmembrane region" description="Helical" evidence="14">
    <location>
        <begin position="1369"/>
        <end position="1392"/>
    </location>
</feature>
<evidence type="ECO:0000256" key="5">
    <source>
        <dbReference type="ARBA" id="ARBA00022679"/>
    </source>
</evidence>
<feature type="region of interest" description="Disordered" evidence="13">
    <location>
        <begin position="702"/>
        <end position="749"/>
    </location>
</feature>
<dbReference type="Pfam" id="PF23113">
    <property type="entry name" value="MARCHF6_C"/>
    <property type="match status" value="1"/>
</dbReference>
<evidence type="ECO:0000256" key="11">
    <source>
        <dbReference type="ARBA" id="ARBA00022989"/>
    </source>
</evidence>
<keyword evidence="8" id="KW-0863">Zinc-finger</keyword>
<feature type="transmembrane region" description="Helical" evidence="14">
    <location>
        <begin position="1509"/>
        <end position="1529"/>
    </location>
</feature>
<feature type="transmembrane region" description="Helical" evidence="14">
    <location>
        <begin position="124"/>
        <end position="143"/>
    </location>
</feature>
<feature type="compositionally biased region" description="Basic and acidic residues" evidence="13">
    <location>
        <begin position="1283"/>
        <end position="1300"/>
    </location>
</feature>
<dbReference type="InterPro" id="IPR057211">
    <property type="entry name" value="DUF7889"/>
</dbReference>
<keyword evidence="12 14" id="KW-0472">Membrane</keyword>
<feature type="transmembrane region" description="Helical" evidence="14">
    <location>
        <begin position="1060"/>
        <end position="1087"/>
    </location>
</feature>
<feature type="compositionally biased region" description="Acidic residues" evidence="13">
    <location>
        <begin position="351"/>
        <end position="380"/>
    </location>
</feature>
<protein>
    <recommendedName>
        <fullName evidence="4">RING-type E3 ubiquitin transferase</fullName>
        <ecNumber evidence="4">2.3.2.27</ecNumber>
    </recommendedName>
</protein>
<evidence type="ECO:0000256" key="12">
    <source>
        <dbReference type="ARBA" id="ARBA00023136"/>
    </source>
</evidence>
<dbReference type="SMART" id="SM00744">
    <property type="entry name" value="RINGv"/>
    <property type="match status" value="1"/>
</dbReference>
<evidence type="ECO:0000313" key="16">
    <source>
        <dbReference type="EMBL" id="PGH23627.1"/>
    </source>
</evidence>
<evidence type="ECO:0000256" key="13">
    <source>
        <dbReference type="SAM" id="MobiDB-lite"/>
    </source>
</evidence>
<evidence type="ECO:0000313" key="17">
    <source>
        <dbReference type="Proteomes" id="UP000224634"/>
    </source>
</evidence>
<feature type="compositionally biased region" description="Low complexity" evidence="13">
    <location>
        <begin position="381"/>
        <end position="392"/>
    </location>
</feature>
<feature type="transmembrane region" description="Helical" evidence="14">
    <location>
        <begin position="1209"/>
        <end position="1227"/>
    </location>
</feature>
<comment type="pathway">
    <text evidence="3">Protein modification; protein ubiquitination.</text>
</comment>
<reference evidence="16 17" key="1">
    <citation type="submission" date="2017-10" db="EMBL/GenBank/DDBJ databases">
        <title>Comparative genomics in systemic dimorphic fungi from Ajellomycetaceae.</title>
        <authorList>
            <person name="Munoz J.F."/>
            <person name="Mcewen J.G."/>
            <person name="Clay O.K."/>
            <person name="Cuomo C.A."/>
        </authorList>
    </citation>
    <scope>NUCLEOTIDE SEQUENCE [LARGE SCALE GENOMIC DNA]</scope>
    <source>
        <strain evidence="16 17">UAMH7299</strain>
    </source>
</reference>
<feature type="compositionally biased region" description="Pro residues" evidence="13">
    <location>
        <begin position="673"/>
        <end position="684"/>
    </location>
</feature>
<feature type="region of interest" description="Disordered" evidence="13">
    <location>
        <begin position="1283"/>
        <end position="1311"/>
    </location>
</feature>
<evidence type="ECO:0000256" key="3">
    <source>
        <dbReference type="ARBA" id="ARBA00004906"/>
    </source>
</evidence>
<dbReference type="Gene3D" id="3.30.40.10">
    <property type="entry name" value="Zinc/RING finger domain, C3HC4 (zinc finger)"/>
    <property type="match status" value="1"/>
</dbReference>
<dbReference type="InterPro" id="IPR013083">
    <property type="entry name" value="Znf_RING/FYVE/PHD"/>
</dbReference>
<comment type="subcellular location">
    <subcellularLocation>
        <location evidence="2">Membrane</location>
        <topology evidence="2">Multi-pass membrane protein</topology>
    </subcellularLocation>
</comment>
<dbReference type="GO" id="GO:0005789">
    <property type="term" value="C:endoplasmic reticulum membrane"/>
    <property type="evidence" value="ECO:0007669"/>
    <property type="project" value="TreeGrafter"/>
</dbReference>
<feature type="transmembrane region" description="Helical" evidence="14">
    <location>
        <begin position="1550"/>
        <end position="1573"/>
    </location>
</feature>
<keyword evidence="5" id="KW-0808">Transferase</keyword>
<feature type="transmembrane region" description="Helical" evidence="14">
    <location>
        <begin position="1107"/>
        <end position="1125"/>
    </location>
</feature>
<dbReference type="Proteomes" id="UP000224634">
    <property type="component" value="Unassembled WGS sequence"/>
</dbReference>
<dbReference type="STRING" id="1447883.A0A2B7YSN3"/>
<feature type="transmembrane region" description="Helical" evidence="14">
    <location>
        <begin position="1010"/>
        <end position="1028"/>
    </location>
</feature>
<dbReference type="EC" id="2.3.2.27" evidence="4"/>
<feature type="compositionally biased region" description="Polar residues" evidence="13">
    <location>
        <begin position="575"/>
        <end position="589"/>
    </location>
</feature>
<comment type="catalytic activity">
    <reaction evidence="1">
        <text>S-ubiquitinyl-[E2 ubiquitin-conjugating enzyme]-L-cysteine + [acceptor protein]-L-lysine = [E2 ubiquitin-conjugating enzyme]-L-cysteine + N(6)-ubiquitinyl-[acceptor protein]-L-lysine.</text>
        <dbReference type="EC" id="2.3.2.27"/>
    </reaction>
</comment>
<dbReference type="GO" id="GO:0008270">
    <property type="term" value="F:zinc ion binding"/>
    <property type="evidence" value="ECO:0007669"/>
    <property type="project" value="UniProtKB-KW"/>
</dbReference>
<keyword evidence="11 14" id="KW-1133">Transmembrane helix</keyword>
<dbReference type="GO" id="GO:0036503">
    <property type="term" value="P:ERAD pathway"/>
    <property type="evidence" value="ECO:0007669"/>
    <property type="project" value="TreeGrafter"/>
</dbReference>
<feature type="transmembrane region" description="Helical" evidence="14">
    <location>
        <begin position="917"/>
        <end position="937"/>
    </location>
</feature>
<feature type="region of interest" description="Disordered" evidence="13">
    <location>
        <begin position="333"/>
        <end position="413"/>
    </location>
</feature>
<evidence type="ECO:0000256" key="1">
    <source>
        <dbReference type="ARBA" id="ARBA00000900"/>
    </source>
</evidence>
<keyword evidence="7" id="KW-0479">Metal-binding</keyword>
<dbReference type="CDD" id="cd16702">
    <property type="entry name" value="RING_CH-C4HC3_MARCH6"/>
    <property type="match status" value="1"/>
</dbReference>
<feature type="region of interest" description="Disordered" evidence="13">
    <location>
        <begin position="529"/>
        <end position="619"/>
    </location>
</feature>
<dbReference type="PANTHER" id="PTHR13145:SF0">
    <property type="entry name" value="E3 UBIQUITIN-PROTEIN LIGASE MARCHF6"/>
    <property type="match status" value="1"/>
</dbReference>
<dbReference type="EMBL" id="PDNA01000021">
    <property type="protein sequence ID" value="PGH23627.1"/>
    <property type="molecule type" value="Genomic_DNA"/>
</dbReference>
<feature type="region of interest" description="Disordered" evidence="13">
    <location>
        <begin position="1"/>
        <end position="38"/>
    </location>
</feature>
<gene>
    <name evidence="16" type="ORF">AJ80_02233</name>
</gene>
<organism evidence="16 17">
    <name type="scientific">Polytolypa hystricis (strain UAMH7299)</name>
    <dbReference type="NCBI Taxonomy" id="1447883"/>
    <lineage>
        <taxon>Eukaryota</taxon>
        <taxon>Fungi</taxon>
        <taxon>Dikarya</taxon>
        <taxon>Ascomycota</taxon>
        <taxon>Pezizomycotina</taxon>
        <taxon>Eurotiomycetes</taxon>
        <taxon>Eurotiomycetidae</taxon>
        <taxon>Onygenales</taxon>
        <taxon>Onygenales incertae sedis</taxon>
        <taxon>Polytolypa</taxon>
    </lineage>
</organism>